<dbReference type="Proteomes" id="UP000005408">
    <property type="component" value="Unassembled WGS sequence"/>
</dbReference>
<feature type="region of interest" description="Disordered" evidence="1">
    <location>
        <begin position="1"/>
        <end position="50"/>
    </location>
</feature>
<dbReference type="AlphaFoldDB" id="A0A8W8J1F8"/>
<evidence type="ECO:0000256" key="1">
    <source>
        <dbReference type="SAM" id="MobiDB-lite"/>
    </source>
</evidence>
<proteinExistence type="predicted"/>
<sequence length="84" mass="9497">MGCSSSHIPHQKMINYREDSENETSTTWDCRGEPDGEVCSNTSKDEQKKSDLSKCPAHLFVVSKTKQKIEVKPAKTEDVLKLQK</sequence>
<evidence type="ECO:0000313" key="2">
    <source>
        <dbReference type="EnsemblMetazoa" id="G16429.2:cds"/>
    </source>
</evidence>
<dbReference type="EnsemblMetazoa" id="G16429.2">
    <property type="protein sequence ID" value="G16429.2:cds"/>
    <property type="gene ID" value="G16429"/>
</dbReference>
<keyword evidence="3" id="KW-1185">Reference proteome</keyword>
<protein>
    <submittedName>
        <fullName evidence="2">Uncharacterized protein</fullName>
    </submittedName>
</protein>
<name>A0A8W8J1F8_MAGGI</name>
<organism evidence="2 3">
    <name type="scientific">Magallana gigas</name>
    <name type="common">Pacific oyster</name>
    <name type="synonym">Crassostrea gigas</name>
    <dbReference type="NCBI Taxonomy" id="29159"/>
    <lineage>
        <taxon>Eukaryota</taxon>
        <taxon>Metazoa</taxon>
        <taxon>Spiralia</taxon>
        <taxon>Lophotrochozoa</taxon>
        <taxon>Mollusca</taxon>
        <taxon>Bivalvia</taxon>
        <taxon>Autobranchia</taxon>
        <taxon>Pteriomorphia</taxon>
        <taxon>Ostreida</taxon>
        <taxon>Ostreoidea</taxon>
        <taxon>Ostreidae</taxon>
        <taxon>Magallana</taxon>
    </lineage>
</organism>
<reference evidence="2" key="1">
    <citation type="submission" date="2022-08" db="UniProtKB">
        <authorList>
            <consortium name="EnsemblMetazoa"/>
        </authorList>
    </citation>
    <scope>IDENTIFICATION</scope>
    <source>
        <strain evidence="2">05x7-T-G4-1.051#20</strain>
    </source>
</reference>
<accession>A0A8W8J1F8</accession>
<dbReference type="EnsemblMetazoa" id="G16429.1">
    <property type="protein sequence ID" value="G16429.1:cds"/>
    <property type="gene ID" value="G16429"/>
</dbReference>
<dbReference type="EnsemblMetazoa" id="G16429.3">
    <property type="protein sequence ID" value="G16429.3:cds"/>
    <property type="gene ID" value="G16429"/>
</dbReference>
<evidence type="ECO:0000313" key="3">
    <source>
        <dbReference type="Proteomes" id="UP000005408"/>
    </source>
</evidence>